<dbReference type="PANTHER" id="PTHR37542:SF1">
    <property type="entry name" value="PRION-INHIBITION AND PROPAGATION HELO DOMAIN-CONTAINING PROTEIN"/>
    <property type="match status" value="1"/>
</dbReference>
<dbReference type="Pfam" id="PF14479">
    <property type="entry name" value="HeLo"/>
    <property type="match status" value="1"/>
</dbReference>
<feature type="domain" description="Protein kinase" evidence="1">
    <location>
        <begin position="202"/>
        <end position="552"/>
    </location>
</feature>
<name>A0A2J6PTW3_9HELO</name>
<evidence type="ECO:0000313" key="3">
    <source>
        <dbReference type="Proteomes" id="UP000235672"/>
    </source>
</evidence>
<sequence length="552" mass="61555">MAEALGTALGLVGAVGVLAQIFDGCVRAYSIFTTAANLGRDSERLVCKIRIEEMRLLVWGREWGVVEGKLEAHLQAESDSGNQRLRQLAITILSELHKTITDFNKLQDKYGLREELMSPVGEQMAAPKRTENSSAAGRLRNELQLRAKWVIADKEKFIVLLRDLKDYNNGLEQLFPPSRIKTLERTWTNELLQSAQRDLGKLSLLETASSGVYPQLNASASLKQLRINLDAQTTANFKPTYALKIQRTDLSFSDPTTRRSHGAYSNPSTSRTENVLVEWVEYDKEDLDARLNTVRRVDDLAKCIRSASNRHPDLHTLDCLGYTDDTTRNGYGLLYRAPESSSSSLNTLISSNGFRTPDLGDRFKLAHTLAVALWSLHSLDWLHKSFSSSNILFFPSAFSGSATKTTAVAASIPDISSPNLLGFDVSRPDGVGEMSVASKGNAASDLHRHPSSLNGMSRKPYCKSFDIYSLGLVLLEVGLWKVLQLYHKPHYTPERFRDKVVVQNLIPNLNSKTGRLYRDVVERCIFAREDLSGQEAGQLMEYVVGSLESLRV</sequence>
<dbReference type="PANTHER" id="PTHR37542">
    <property type="entry name" value="HELO DOMAIN-CONTAINING PROTEIN-RELATED"/>
    <property type="match status" value="1"/>
</dbReference>
<accession>A0A2J6PTW3</accession>
<dbReference type="InterPro" id="IPR056002">
    <property type="entry name" value="DUF7580"/>
</dbReference>
<proteinExistence type="predicted"/>
<dbReference type="InterPro" id="IPR011009">
    <property type="entry name" value="Kinase-like_dom_sf"/>
</dbReference>
<evidence type="ECO:0000313" key="2">
    <source>
        <dbReference type="EMBL" id="PMD17452.1"/>
    </source>
</evidence>
<dbReference type="OrthoDB" id="1911848at2759"/>
<dbReference type="Proteomes" id="UP000235672">
    <property type="component" value="Unassembled WGS sequence"/>
</dbReference>
<protein>
    <recommendedName>
        <fullName evidence="1">Protein kinase domain-containing protein</fullName>
    </recommendedName>
</protein>
<dbReference type="InterPro" id="IPR038305">
    <property type="entry name" value="HeLo_sf"/>
</dbReference>
<dbReference type="EMBL" id="KZ613499">
    <property type="protein sequence ID" value="PMD17452.1"/>
    <property type="molecule type" value="Genomic_DNA"/>
</dbReference>
<dbReference type="Gene3D" id="1.20.120.1020">
    <property type="entry name" value="Prion-inhibition and propagation, HeLo domain"/>
    <property type="match status" value="1"/>
</dbReference>
<dbReference type="AlphaFoldDB" id="A0A2J6PTW3"/>
<gene>
    <name evidence="2" type="ORF">NA56DRAFT_681040</name>
</gene>
<reference evidence="2 3" key="1">
    <citation type="submission" date="2016-05" db="EMBL/GenBank/DDBJ databases">
        <title>A degradative enzymes factory behind the ericoid mycorrhizal symbiosis.</title>
        <authorList>
            <consortium name="DOE Joint Genome Institute"/>
            <person name="Martino E."/>
            <person name="Morin E."/>
            <person name="Grelet G."/>
            <person name="Kuo A."/>
            <person name="Kohler A."/>
            <person name="Daghino S."/>
            <person name="Barry K."/>
            <person name="Choi C."/>
            <person name="Cichocki N."/>
            <person name="Clum A."/>
            <person name="Copeland A."/>
            <person name="Hainaut M."/>
            <person name="Haridas S."/>
            <person name="Labutti K."/>
            <person name="Lindquist E."/>
            <person name="Lipzen A."/>
            <person name="Khouja H.-R."/>
            <person name="Murat C."/>
            <person name="Ohm R."/>
            <person name="Olson A."/>
            <person name="Spatafora J."/>
            <person name="Veneault-Fourrey C."/>
            <person name="Henrissat B."/>
            <person name="Grigoriev I."/>
            <person name="Martin F."/>
            <person name="Perotto S."/>
        </authorList>
    </citation>
    <scope>NUCLEOTIDE SEQUENCE [LARGE SCALE GENOMIC DNA]</scope>
    <source>
        <strain evidence="2 3">UAMH 7357</strain>
    </source>
</reference>
<dbReference type="InterPro" id="IPR000719">
    <property type="entry name" value="Prot_kinase_dom"/>
</dbReference>
<organism evidence="2 3">
    <name type="scientific">Hyaloscypha hepaticicola</name>
    <dbReference type="NCBI Taxonomy" id="2082293"/>
    <lineage>
        <taxon>Eukaryota</taxon>
        <taxon>Fungi</taxon>
        <taxon>Dikarya</taxon>
        <taxon>Ascomycota</taxon>
        <taxon>Pezizomycotina</taxon>
        <taxon>Leotiomycetes</taxon>
        <taxon>Helotiales</taxon>
        <taxon>Hyaloscyphaceae</taxon>
        <taxon>Hyaloscypha</taxon>
    </lineage>
</organism>
<dbReference type="Pfam" id="PF24476">
    <property type="entry name" value="DUF7580"/>
    <property type="match status" value="1"/>
</dbReference>
<dbReference type="InterPro" id="IPR029498">
    <property type="entry name" value="HeLo_dom"/>
</dbReference>
<dbReference type="GO" id="GO:0004672">
    <property type="term" value="F:protein kinase activity"/>
    <property type="evidence" value="ECO:0007669"/>
    <property type="project" value="InterPro"/>
</dbReference>
<dbReference type="SUPFAM" id="SSF56112">
    <property type="entry name" value="Protein kinase-like (PK-like)"/>
    <property type="match status" value="1"/>
</dbReference>
<dbReference type="GO" id="GO:0005524">
    <property type="term" value="F:ATP binding"/>
    <property type="evidence" value="ECO:0007669"/>
    <property type="project" value="InterPro"/>
</dbReference>
<evidence type="ECO:0000259" key="1">
    <source>
        <dbReference type="PROSITE" id="PS50011"/>
    </source>
</evidence>
<dbReference type="Gene3D" id="1.10.510.10">
    <property type="entry name" value="Transferase(Phosphotransferase) domain 1"/>
    <property type="match status" value="1"/>
</dbReference>
<keyword evidence="3" id="KW-1185">Reference proteome</keyword>
<dbReference type="PROSITE" id="PS50011">
    <property type="entry name" value="PROTEIN_KINASE_DOM"/>
    <property type="match status" value="1"/>
</dbReference>